<dbReference type="Proteomes" id="UP001501521">
    <property type="component" value="Unassembled WGS sequence"/>
</dbReference>
<feature type="signal peptide" evidence="1">
    <location>
        <begin position="1"/>
        <end position="19"/>
    </location>
</feature>
<dbReference type="PROSITE" id="PS51257">
    <property type="entry name" value="PROKAR_LIPOPROTEIN"/>
    <property type="match status" value="1"/>
</dbReference>
<feature type="chain" id="PRO_5047241365" evidence="1">
    <location>
        <begin position="20"/>
        <end position="446"/>
    </location>
</feature>
<protein>
    <submittedName>
        <fullName evidence="2">Extracellular solute-binding protein</fullName>
    </submittedName>
</protein>
<dbReference type="Pfam" id="PF13416">
    <property type="entry name" value="SBP_bac_8"/>
    <property type="match status" value="1"/>
</dbReference>
<gene>
    <name evidence="2" type="ORF">GCM10025789_00810</name>
</gene>
<dbReference type="RefSeq" id="WP_345577323.1">
    <property type="nucleotide sequence ID" value="NZ_BAABLV010000002.1"/>
</dbReference>
<name>A0ABP9EVL3_9ACTN</name>
<evidence type="ECO:0000313" key="3">
    <source>
        <dbReference type="Proteomes" id="UP001501521"/>
    </source>
</evidence>
<dbReference type="InterPro" id="IPR006059">
    <property type="entry name" value="SBP"/>
</dbReference>
<keyword evidence="1" id="KW-0732">Signal</keyword>
<dbReference type="InterPro" id="IPR050490">
    <property type="entry name" value="Bact_solute-bd_prot1"/>
</dbReference>
<evidence type="ECO:0000313" key="2">
    <source>
        <dbReference type="EMBL" id="GAA4888427.1"/>
    </source>
</evidence>
<dbReference type="PANTHER" id="PTHR43649:SF12">
    <property type="entry name" value="DIACETYLCHITOBIOSE BINDING PROTEIN DASA"/>
    <property type="match status" value="1"/>
</dbReference>
<dbReference type="PANTHER" id="PTHR43649">
    <property type="entry name" value="ARABINOSE-BINDING PROTEIN-RELATED"/>
    <property type="match status" value="1"/>
</dbReference>
<comment type="caution">
    <text evidence="2">The sequence shown here is derived from an EMBL/GenBank/DDBJ whole genome shotgun (WGS) entry which is preliminary data.</text>
</comment>
<organism evidence="2 3">
    <name type="scientific">Tessaracoccus lubricantis</name>
    <dbReference type="NCBI Taxonomy" id="545543"/>
    <lineage>
        <taxon>Bacteria</taxon>
        <taxon>Bacillati</taxon>
        <taxon>Actinomycetota</taxon>
        <taxon>Actinomycetes</taxon>
        <taxon>Propionibacteriales</taxon>
        <taxon>Propionibacteriaceae</taxon>
        <taxon>Tessaracoccus</taxon>
    </lineage>
</organism>
<reference evidence="3" key="1">
    <citation type="journal article" date="2019" name="Int. J. Syst. Evol. Microbiol.">
        <title>The Global Catalogue of Microorganisms (GCM) 10K type strain sequencing project: providing services to taxonomists for standard genome sequencing and annotation.</title>
        <authorList>
            <consortium name="The Broad Institute Genomics Platform"/>
            <consortium name="The Broad Institute Genome Sequencing Center for Infectious Disease"/>
            <person name="Wu L."/>
            <person name="Ma J."/>
        </authorList>
    </citation>
    <scope>NUCLEOTIDE SEQUENCE [LARGE SCALE GENOMIC DNA]</scope>
    <source>
        <strain evidence="3">JCM 19125</strain>
    </source>
</reference>
<dbReference type="EMBL" id="BAABLV010000002">
    <property type="protein sequence ID" value="GAA4888427.1"/>
    <property type="molecule type" value="Genomic_DNA"/>
</dbReference>
<keyword evidence="3" id="KW-1185">Reference proteome</keyword>
<dbReference type="SUPFAM" id="SSF53850">
    <property type="entry name" value="Periplasmic binding protein-like II"/>
    <property type="match status" value="1"/>
</dbReference>
<proteinExistence type="predicted"/>
<evidence type="ECO:0000256" key="1">
    <source>
        <dbReference type="SAM" id="SignalP"/>
    </source>
</evidence>
<sequence>MKRRTLLAAAAGSAVVACAPGSHQEPTPSPEPAAVANPDIAALGDVTLTVWDQEVRGGQNAQVEELNARFQDAFPNVTVRRLSQSFDDLRKQITLALSGGVVPDVVQVNNARADMGSFVRAGQLMDLSRFASSYGWHQRFPASALSKMRYSTDGVTFGDGSLYGVPQTGEIVGMYYRQSTLDGLGGQVPGTWEHYFELLDLSRGAGLQPMVLGNLEKWPALHVFGPLQAAFVPAAEIVTLAMGNAGASWSSEGNREALAKFAAWGAEDYLGDSPNGTDYESAWLQFAEGKAAFLPAGSWLAADLQAAVGDGLRFMAPPMGVDGGLATTGGTGVPWSIPARAEHPQVAAAYLDFITDEAAMETIAAHGGMPVLRTAELAPETGVLNDVFQAFATVSRQGTLLPYLDYATPTFGDTAGAAFQELIGGQKDPEAVAATLQADYADFTAG</sequence>
<dbReference type="Gene3D" id="3.40.190.10">
    <property type="entry name" value="Periplasmic binding protein-like II"/>
    <property type="match status" value="1"/>
</dbReference>
<accession>A0ABP9EVL3</accession>